<dbReference type="STRING" id="66420.A0A194PVL1"/>
<feature type="chain" id="PRO_5008263695" evidence="7">
    <location>
        <begin position="25"/>
        <end position="432"/>
    </location>
</feature>
<organism evidence="8 9">
    <name type="scientific">Papilio xuthus</name>
    <name type="common">Asian swallowtail butterfly</name>
    <dbReference type="NCBI Taxonomy" id="66420"/>
    <lineage>
        <taxon>Eukaryota</taxon>
        <taxon>Metazoa</taxon>
        <taxon>Ecdysozoa</taxon>
        <taxon>Arthropoda</taxon>
        <taxon>Hexapoda</taxon>
        <taxon>Insecta</taxon>
        <taxon>Pterygota</taxon>
        <taxon>Neoptera</taxon>
        <taxon>Endopterygota</taxon>
        <taxon>Lepidoptera</taxon>
        <taxon>Glossata</taxon>
        <taxon>Ditrysia</taxon>
        <taxon>Papilionoidea</taxon>
        <taxon>Papilionidae</taxon>
        <taxon>Papilioninae</taxon>
        <taxon>Papilio</taxon>
    </lineage>
</organism>
<dbReference type="SUPFAM" id="SSF53474">
    <property type="entry name" value="alpha/beta-Hydrolases"/>
    <property type="match status" value="1"/>
</dbReference>
<accession>A0A194PVL1</accession>
<comment type="similarity">
    <text evidence="1">Belongs to the peptidase S10 family.</text>
</comment>
<evidence type="ECO:0000256" key="4">
    <source>
        <dbReference type="ARBA" id="ARBA00022729"/>
    </source>
</evidence>
<evidence type="ECO:0000256" key="6">
    <source>
        <dbReference type="ARBA" id="ARBA00023180"/>
    </source>
</evidence>
<evidence type="ECO:0000256" key="1">
    <source>
        <dbReference type="ARBA" id="ARBA00009431"/>
    </source>
</evidence>
<dbReference type="InterPro" id="IPR001563">
    <property type="entry name" value="Peptidase_S10"/>
</dbReference>
<proteinExistence type="inferred from homology"/>
<dbReference type="GO" id="GO:0006508">
    <property type="term" value="P:proteolysis"/>
    <property type="evidence" value="ECO:0007669"/>
    <property type="project" value="UniProtKB-KW"/>
</dbReference>
<sequence length="432" mass="48307">MKKCTLVFISVLAILAGLAESVHSFETIKLQGTGFNGYKHTAAFTRISGVGDLFWLFWPSLADDSTTRPLIVWLDGVTGVPPSLRANFEMFGPFGTDLRRQDSWIKYFNLLLIDAPVGTGYSKAEDENNISTNFEDHVDNLVSVLKSFYETHKEYTNAPVYVFGQGHGAKLAVALAARLAEKNQLNNVVKGVGIGNGIISPALALTKIGFYLEEFGKIDADGRRVVENYSNKINRLTNNGRYGEAFDLFLSIKKVINVDAGAAGLNLDDISEKLTRDKLQDYFNRRLSAEQYRLMEETVPPLLGLSGKVVYDGQREAVLKAFRSSFMKPSVEKVEFLLQNTNISVTIYNGNLDAISNTPGQLLWVDNLRWSGQNDFLNDVRKPFVRSRGLQGYFRRTSRLQFYWMNSVGQSVILSLRFIISSLYVPTDGLEA</sequence>
<dbReference type="PANTHER" id="PTHR11802:SF3">
    <property type="entry name" value="RETINOID-INDUCIBLE SERINE CARBOXYPEPTIDASE"/>
    <property type="match status" value="1"/>
</dbReference>
<keyword evidence="5" id="KW-0378">Hydrolase</keyword>
<evidence type="ECO:0000256" key="7">
    <source>
        <dbReference type="SAM" id="SignalP"/>
    </source>
</evidence>
<dbReference type="Proteomes" id="UP000053268">
    <property type="component" value="Unassembled WGS sequence"/>
</dbReference>
<keyword evidence="4 7" id="KW-0732">Signal</keyword>
<evidence type="ECO:0000313" key="8">
    <source>
        <dbReference type="EMBL" id="KPI96799.1"/>
    </source>
</evidence>
<gene>
    <name evidence="8" type="ORF">RR46_04924</name>
</gene>
<dbReference type="EMBL" id="KQ459592">
    <property type="protein sequence ID" value="KPI96799.1"/>
    <property type="molecule type" value="Genomic_DNA"/>
</dbReference>
<name>A0A194PVL1_PAPXU</name>
<evidence type="ECO:0000313" key="9">
    <source>
        <dbReference type="Proteomes" id="UP000053268"/>
    </source>
</evidence>
<keyword evidence="3" id="KW-0645">Protease</keyword>
<keyword evidence="9" id="KW-1185">Reference proteome</keyword>
<keyword evidence="2 8" id="KW-0121">Carboxypeptidase</keyword>
<protein>
    <submittedName>
        <fullName evidence="8">Retinoid-inducible serine carboxypeptidase</fullName>
    </submittedName>
</protein>
<dbReference type="Pfam" id="PF00450">
    <property type="entry name" value="Peptidase_S10"/>
    <property type="match status" value="1"/>
</dbReference>
<keyword evidence="6" id="KW-0325">Glycoprotein</keyword>
<dbReference type="PANTHER" id="PTHR11802">
    <property type="entry name" value="SERINE PROTEASE FAMILY S10 SERINE CARBOXYPEPTIDASE"/>
    <property type="match status" value="1"/>
</dbReference>
<dbReference type="Gene3D" id="3.40.50.1820">
    <property type="entry name" value="alpha/beta hydrolase"/>
    <property type="match status" value="1"/>
</dbReference>
<feature type="signal peptide" evidence="7">
    <location>
        <begin position="1"/>
        <end position="24"/>
    </location>
</feature>
<dbReference type="GO" id="GO:0004185">
    <property type="term" value="F:serine-type carboxypeptidase activity"/>
    <property type="evidence" value="ECO:0007669"/>
    <property type="project" value="InterPro"/>
</dbReference>
<dbReference type="InterPro" id="IPR029058">
    <property type="entry name" value="AB_hydrolase_fold"/>
</dbReference>
<evidence type="ECO:0000256" key="3">
    <source>
        <dbReference type="ARBA" id="ARBA00022670"/>
    </source>
</evidence>
<dbReference type="AlphaFoldDB" id="A0A194PVL1"/>
<evidence type="ECO:0000256" key="5">
    <source>
        <dbReference type="ARBA" id="ARBA00022801"/>
    </source>
</evidence>
<evidence type="ECO:0000256" key="2">
    <source>
        <dbReference type="ARBA" id="ARBA00022645"/>
    </source>
</evidence>
<reference evidence="8 9" key="1">
    <citation type="journal article" date="2015" name="Nat. Commun.">
        <title>Outbred genome sequencing and CRISPR/Cas9 gene editing in butterflies.</title>
        <authorList>
            <person name="Li X."/>
            <person name="Fan D."/>
            <person name="Zhang W."/>
            <person name="Liu G."/>
            <person name="Zhang L."/>
            <person name="Zhao L."/>
            <person name="Fang X."/>
            <person name="Chen L."/>
            <person name="Dong Y."/>
            <person name="Chen Y."/>
            <person name="Ding Y."/>
            <person name="Zhao R."/>
            <person name="Feng M."/>
            <person name="Zhu Y."/>
            <person name="Feng Y."/>
            <person name="Jiang X."/>
            <person name="Zhu D."/>
            <person name="Xiang H."/>
            <person name="Feng X."/>
            <person name="Li S."/>
            <person name="Wang J."/>
            <person name="Zhang G."/>
            <person name="Kronforst M.R."/>
            <person name="Wang W."/>
        </authorList>
    </citation>
    <scope>NUCLEOTIDE SEQUENCE [LARGE SCALE GENOMIC DNA]</scope>
    <source>
        <strain evidence="8">Ya'a_city_454_Px</strain>
        <tissue evidence="8">Whole body</tissue>
    </source>
</reference>